<dbReference type="Gene3D" id="3.30.160.60">
    <property type="entry name" value="Classic Zinc Finger"/>
    <property type="match status" value="1"/>
</dbReference>
<evidence type="ECO:0000256" key="4">
    <source>
        <dbReference type="ARBA" id="ARBA00022771"/>
    </source>
</evidence>
<keyword evidence="9" id="KW-1185">Reference proteome</keyword>
<dbReference type="InterPro" id="IPR013087">
    <property type="entry name" value="Znf_C2H2_type"/>
</dbReference>
<comment type="subcellular location">
    <subcellularLocation>
        <location evidence="1">Nucleus</location>
    </subcellularLocation>
</comment>
<dbReference type="GO" id="GO:0000981">
    <property type="term" value="F:DNA-binding transcription factor activity, RNA polymerase II-specific"/>
    <property type="evidence" value="ECO:0007669"/>
    <property type="project" value="TreeGrafter"/>
</dbReference>
<name>A0A6P5JMD8_PHACI</name>
<dbReference type="InParanoid" id="A0A6P5JMD8"/>
<keyword evidence="4 7" id="KW-0863">Zinc-finger</keyword>
<evidence type="ECO:0000256" key="3">
    <source>
        <dbReference type="ARBA" id="ARBA00022737"/>
    </source>
</evidence>
<accession>A0A6P5JMD8</accession>
<dbReference type="PANTHER" id="PTHR23226:SF366">
    <property type="entry name" value="ZINC FINGER PROTEIN ZFP2"/>
    <property type="match status" value="1"/>
</dbReference>
<dbReference type="PROSITE" id="PS50157">
    <property type="entry name" value="ZINC_FINGER_C2H2_2"/>
    <property type="match status" value="1"/>
</dbReference>
<gene>
    <name evidence="10" type="primary">LOC110202644</name>
</gene>
<evidence type="ECO:0000256" key="7">
    <source>
        <dbReference type="PROSITE-ProRule" id="PRU00042"/>
    </source>
</evidence>
<dbReference type="GeneID" id="110202644"/>
<evidence type="ECO:0000313" key="10">
    <source>
        <dbReference type="RefSeq" id="XP_020834538.1"/>
    </source>
</evidence>
<dbReference type="PANTHER" id="PTHR23226">
    <property type="entry name" value="ZINC FINGER AND SCAN DOMAIN-CONTAINING"/>
    <property type="match status" value="1"/>
</dbReference>
<dbReference type="FunFam" id="3.30.160.60:FF:002343">
    <property type="entry name" value="Zinc finger protein 33A"/>
    <property type="match status" value="1"/>
</dbReference>
<dbReference type="KEGG" id="pcw:110202644"/>
<keyword evidence="3" id="KW-0677">Repeat</keyword>
<dbReference type="AlphaFoldDB" id="A0A6P5JMD8"/>
<evidence type="ECO:0000256" key="6">
    <source>
        <dbReference type="ARBA" id="ARBA00023242"/>
    </source>
</evidence>
<sequence>MRIEDEELTIKQRSFGNAECQRLQDNVSHIPVFREASEWNSKIQSPWGKPKAESLREKRCFSAVTAKTKKTLRIKIGKKGKEFGINFHLSSKQLSYYKVASGLRKFRNEKYDHSSSSSLLLHQKTHTEEIPYECKECGKSFRHNSGLRKRKRIHRRLKFYEYDEYRKVCNMSSTL</sequence>
<organism evidence="9 10">
    <name type="scientific">Phascolarctos cinereus</name>
    <name type="common">Koala</name>
    <dbReference type="NCBI Taxonomy" id="38626"/>
    <lineage>
        <taxon>Eukaryota</taxon>
        <taxon>Metazoa</taxon>
        <taxon>Chordata</taxon>
        <taxon>Craniata</taxon>
        <taxon>Vertebrata</taxon>
        <taxon>Euteleostomi</taxon>
        <taxon>Mammalia</taxon>
        <taxon>Metatheria</taxon>
        <taxon>Diprotodontia</taxon>
        <taxon>Phascolarctidae</taxon>
        <taxon>Phascolarctos</taxon>
    </lineage>
</organism>
<dbReference type="GO" id="GO:0008270">
    <property type="term" value="F:zinc ion binding"/>
    <property type="evidence" value="ECO:0007669"/>
    <property type="project" value="UniProtKB-KW"/>
</dbReference>
<dbReference type="InterPro" id="IPR036236">
    <property type="entry name" value="Znf_C2H2_sf"/>
</dbReference>
<keyword evidence="5" id="KW-0862">Zinc</keyword>
<evidence type="ECO:0000259" key="8">
    <source>
        <dbReference type="PROSITE" id="PS50157"/>
    </source>
</evidence>
<evidence type="ECO:0000313" key="9">
    <source>
        <dbReference type="Proteomes" id="UP000515140"/>
    </source>
</evidence>
<keyword evidence="6" id="KW-0539">Nucleus</keyword>
<proteinExistence type="predicted"/>
<evidence type="ECO:0000256" key="2">
    <source>
        <dbReference type="ARBA" id="ARBA00022723"/>
    </source>
</evidence>
<dbReference type="GO" id="GO:0000978">
    <property type="term" value="F:RNA polymerase II cis-regulatory region sequence-specific DNA binding"/>
    <property type="evidence" value="ECO:0007669"/>
    <property type="project" value="TreeGrafter"/>
</dbReference>
<dbReference type="SUPFAM" id="SSF57667">
    <property type="entry name" value="beta-beta-alpha zinc fingers"/>
    <property type="match status" value="1"/>
</dbReference>
<evidence type="ECO:0000256" key="1">
    <source>
        <dbReference type="ARBA" id="ARBA00004123"/>
    </source>
</evidence>
<feature type="domain" description="C2H2-type" evidence="8">
    <location>
        <begin position="132"/>
        <end position="159"/>
    </location>
</feature>
<dbReference type="Proteomes" id="UP000515140">
    <property type="component" value="Unplaced"/>
</dbReference>
<evidence type="ECO:0000256" key="5">
    <source>
        <dbReference type="ARBA" id="ARBA00022833"/>
    </source>
</evidence>
<dbReference type="RefSeq" id="XP_020834538.1">
    <property type="nucleotide sequence ID" value="XM_020978879.1"/>
</dbReference>
<keyword evidence="2" id="KW-0479">Metal-binding</keyword>
<reference evidence="10" key="1">
    <citation type="submission" date="2025-08" db="UniProtKB">
        <authorList>
            <consortium name="RefSeq"/>
        </authorList>
    </citation>
    <scope>IDENTIFICATION</scope>
    <source>
        <tissue evidence="10">Spleen</tissue>
    </source>
</reference>
<protein>
    <submittedName>
        <fullName evidence="10">Zinc finger protein 675-like</fullName>
    </submittedName>
</protein>
<dbReference type="GO" id="GO:0005634">
    <property type="term" value="C:nucleus"/>
    <property type="evidence" value="ECO:0007669"/>
    <property type="project" value="UniProtKB-SubCell"/>
</dbReference>